<dbReference type="GO" id="GO:0005198">
    <property type="term" value="F:structural molecule activity"/>
    <property type="evidence" value="ECO:0007669"/>
    <property type="project" value="UniProtKB-UniRule"/>
</dbReference>
<dbReference type="Gene3D" id="6.10.280.190">
    <property type="match status" value="1"/>
</dbReference>
<evidence type="ECO:0000256" key="3">
    <source>
        <dbReference type="RuleBase" id="RU362073"/>
    </source>
</evidence>
<accession>A0A351R952</accession>
<dbReference type="STRING" id="1132855.GCA_000384255_01842"/>
<dbReference type="Pfam" id="PF00669">
    <property type="entry name" value="Flagellin_N"/>
    <property type="match status" value="1"/>
</dbReference>
<dbReference type="InterPro" id="IPR001492">
    <property type="entry name" value="Flagellin"/>
</dbReference>
<feature type="domain" description="Flagellin N-terminal" evidence="4">
    <location>
        <begin position="5"/>
        <end position="142"/>
    </location>
</feature>
<organism evidence="6 7">
    <name type="scientific">Methylotenera mobilis</name>
    <dbReference type="NCBI Taxonomy" id="359408"/>
    <lineage>
        <taxon>Bacteria</taxon>
        <taxon>Pseudomonadati</taxon>
        <taxon>Pseudomonadota</taxon>
        <taxon>Betaproteobacteria</taxon>
        <taxon>Nitrosomonadales</taxon>
        <taxon>Methylophilaceae</taxon>
        <taxon>Methylotenera</taxon>
    </lineage>
</organism>
<evidence type="ECO:0000256" key="2">
    <source>
        <dbReference type="ARBA" id="ARBA00023143"/>
    </source>
</evidence>
<dbReference type="InterPro" id="IPR046358">
    <property type="entry name" value="Flagellin_C"/>
</dbReference>
<evidence type="ECO:0000313" key="6">
    <source>
        <dbReference type="EMBL" id="HBA08573.1"/>
    </source>
</evidence>
<comment type="subcellular location">
    <subcellularLocation>
        <location evidence="3">Secreted</location>
    </subcellularLocation>
    <subcellularLocation>
        <location evidence="3">Bacterial flagellum</location>
    </subcellularLocation>
</comment>
<dbReference type="AlphaFoldDB" id="A0A351R952"/>
<protein>
    <recommendedName>
        <fullName evidence="3">Flagellin</fullName>
    </recommendedName>
</protein>
<comment type="caution">
    <text evidence="6">The sequence shown here is derived from an EMBL/GenBank/DDBJ whole genome shotgun (WGS) entry which is preliminary data.</text>
</comment>
<evidence type="ECO:0000259" key="5">
    <source>
        <dbReference type="Pfam" id="PF00700"/>
    </source>
</evidence>
<evidence type="ECO:0000259" key="4">
    <source>
        <dbReference type="Pfam" id="PF00669"/>
    </source>
</evidence>
<reference evidence="6 7" key="1">
    <citation type="journal article" date="2018" name="Nat. Biotechnol.">
        <title>A standardized bacterial taxonomy based on genome phylogeny substantially revises the tree of life.</title>
        <authorList>
            <person name="Parks D.H."/>
            <person name="Chuvochina M."/>
            <person name="Waite D.W."/>
            <person name="Rinke C."/>
            <person name="Skarshewski A."/>
            <person name="Chaumeil P.A."/>
            <person name="Hugenholtz P."/>
        </authorList>
    </citation>
    <scope>NUCLEOTIDE SEQUENCE [LARGE SCALE GENOMIC DNA]</scope>
    <source>
        <strain evidence="6">UBA9958</strain>
    </source>
</reference>
<keyword evidence="6" id="KW-0969">Cilium</keyword>
<gene>
    <name evidence="6" type="ORF">DCW48_02580</name>
</gene>
<dbReference type="Pfam" id="PF00700">
    <property type="entry name" value="Flagellin_C"/>
    <property type="match status" value="1"/>
</dbReference>
<keyword evidence="2 3" id="KW-0975">Bacterial flagellum</keyword>
<dbReference type="Gene3D" id="6.10.10.10">
    <property type="entry name" value="Flagellar export chaperone, C-terminal domain"/>
    <property type="match status" value="1"/>
</dbReference>
<dbReference type="PRINTS" id="PR00207">
    <property type="entry name" value="FLAGELLIN"/>
</dbReference>
<keyword evidence="3" id="KW-0964">Secreted</keyword>
<feature type="domain" description="Flagellin C-terminal" evidence="5">
    <location>
        <begin position="178"/>
        <end position="263"/>
    </location>
</feature>
<comment type="function">
    <text evidence="3">Flagellin is the subunit protein which polymerizes to form the filaments of bacterial flagella.</text>
</comment>
<dbReference type="InterPro" id="IPR001029">
    <property type="entry name" value="Flagellin_N"/>
</dbReference>
<dbReference type="EMBL" id="DNAA01000059">
    <property type="protein sequence ID" value="HBA08573.1"/>
    <property type="molecule type" value="Genomic_DNA"/>
</dbReference>
<dbReference type="SUPFAM" id="SSF64518">
    <property type="entry name" value="Phase 1 flagellin"/>
    <property type="match status" value="1"/>
</dbReference>
<dbReference type="PANTHER" id="PTHR42792">
    <property type="entry name" value="FLAGELLIN"/>
    <property type="match status" value="1"/>
</dbReference>
<evidence type="ECO:0000256" key="1">
    <source>
        <dbReference type="ARBA" id="ARBA00005709"/>
    </source>
</evidence>
<dbReference type="PANTHER" id="PTHR42792:SF2">
    <property type="entry name" value="FLAGELLIN"/>
    <property type="match status" value="1"/>
</dbReference>
<name>A0A351R952_9PROT</name>
<proteinExistence type="inferred from homology"/>
<sequence length="265" mass="27255">MASVINTNLASLNTQRNLSSSQSALNTSLQRLSSGLRINSSKDDAAGLAIATRMDSQVRGQQVAIRNANDAISFAQVAEGGLSKQTDALQRMRELAVQSINGTNTSTDRANLEAEFSQLSAEVSRLSTATKFNGAAVFGAAQTFQVGADAGDTITTASVAAATITGNVSSVATASSAITAIDAALTAANTSRATLGAIQNRFESVVSNLQVSVENQSAAKSRIMDADFAAETANLTRGQILQQAGTAMLAQANSLPNNVLSLLRG</sequence>
<evidence type="ECO:0000313" key="7">
    <source>
        <dbReference type="Proteomes" id="UP000264313"/>
    </source>
</evidence>
<dbReference type="Gene3D" id="1.20.1330.10">
    <property type="entry name" value="f41 fragment of flagellin, N-terminal domain"/>
    <property type="match status" value="1"/>
</dbReference>
<comment type="similarity">
    <text evidence="1 3">Belongs to the bacterial flagellin family.</text>
</comment>
<dbReference type="GO" id="GO:0005576">
    <property type="term" value="C:extracellular region"/>
    <property type="evidence" value="ECO:0007669"/>
    <property type="project" value="UniProtKB-SubCell"/>
</dbReference>
<dbReference type="GO" id="GO:0009288">
    <property type="term" value="C:bacterial-type flagellum"/>
    <property type="evidence" value="ECO:0007669"/>
    <property type="project" value="UniProtKB-SubCell"/>
</dbReference>
<dbReference type="InterPro" id="IPR042187">
    <property type="entry name" value="Flagellin_C_sub2"/>
</dbReference>
<keyword evidence="6" id="KW-0966">Cell projection</keyword>
<keyword evidence="6" id="KW-0282">Flagellum</keyword>
<dbReference type="Proteomes" id="UP000264313">
    <property type="component" value="Unassembled WGS sequence"/>
</dbReference>